<dbReference type="PANTHER" id="PTHR46579">
    <property type="entry name" value="F5/8 TYPE C DOMAIN-CONTAINING PROTEIN-RELATED"/>
    <property type="match status" value="1"/>
</dbReference>
<dbReference type="PANTHER" id="PTHR46579:SF2">
    <property type="entry name" value="C2H2-TYPE DOMAIN-CONTAINING PROTEIN"/>
    <property type="match status" value="1"/>
</dbReference>
<dbReference type="AlphaFoldDB" id="A0A8H7CE81"/>
<protein>
    <submittedName>
        <fullName evidence="2">Uncharacterized protein</fullName>
    </submittedName>
</protein>
<sequence>MGGFGSHNHQFFCTRCWIRQQDKTSEAAFQKNGFPERTDAEHRRRQQEYLKCTTAAAKKAFVTAYATRWCQLSRLPYFDLCRMIVIDPMHNLLLGLVKTHFYQIWVLHKVLRKTKEMRRFHALLAELHLPAFLGRLPALMGVPAGGSLTADQWLVAAIIVCPILIPQIWSEYMSADEEAVISRRVAGIKTSVAAKKAAAAEARKKKAAAHAAQRAMDPPVDPRPQNIRRPTARAAAAQMEIDPESDPEAVPDAGAVLDKHDAEYEDPTTGSRKRARRSQDSDSDSDDEELEEREARSPPNLHPDDPPNFFKLATAVKLFLAHPITDAQIDEADRLLRSYGPELSRLYGDDVIKPNHHYATHTAENVRDYGPLQEFWTFLFERINKVLKSFNSSNHSGGELETSFFREFHRTVQTSRILAQAAQAPPGSPMYKSAEAMYKATSDDRGTIQALARQLDKAHEDGGIDFQLSPKFSIGPVSTEIFNCTLRALQIQLPSLGLRSSWALPADASPSYPLFNKMKRFPFVIVADRRYYSAEHAKSDFDSLVLVKTDVVPGIATWAGELREVFVVDDPKVGLHYYGFIRWFVPAAAGLVTNSVWSVWDQFSPIRAHLWKHNAYLAPEDVGPGNLIQLTDIICHVIRTDVTVAGTKCWLTVAVKA</sequence>
<dbReference type="EMBL" id="JACAZH010000047">
    <property type="protein sequence ID" value="KAF7334359.1"/>
    <property type="molecule type" value="Genomic_DNA"/>
</dbReference>
<evidence type="ECO:0000313" key="2">
    <source>
        <dbReference type="EMBL" id="KAF7334359.1"/>
    </source>
</evidence>
<proteinExistence type="predicted"/>
<dbReference type="OrthoDB" id="3028810at2759"/>
<comment type="caution">
    <text evidence="2">The sequence shown here is derived from an EMBL/GenBank/DDBJ whole genome shotgun (WGS) entry which is preliminary data.</text>
</comment>
<reference evidence="2" key="1">
    <citation type="submission" date="2020-05" db="EMBL/GenBank/DDBJ databases">
        <title>Mycena genomes resolve the evolution of fungal bioluminescence.</title>
        <authorList>
            <person name="Tsai I.J."/>
        </authorList>
    </citation>
    <scope>NUCLEOTIDE SEQUENCE</scope>
    <source>
        <strain evidence="2">160909Yilan</strain>
    </source>
</reference>
<gene>
    <name evidence="2" type="ORF">MSAN_02375300</name>
</gene>
<feature type="region of interest" description="Disordered" evidence="1">
    <location>
        <begin position="203"/>
        <end position="308"/>
    </location>
</feature>
<accession>A0A8H7CE81</accession>
<feature type="compositionally biased region" description="Acidic residues" evidence="1">
    <location>
        <begin position="281"/>
        <end position="292"/>
    </location>
</feature>
<name>A0A8H7CE81_9AGAR</name>
<organism evidence="2 3">
    <name type="scientific">Mycena sanguinolenta</name>
    <dbReference type="NCBI Taxonomy" id="230812"/>
    <lineage>
        <taxon>Eukaryota</taxon>
        <taxon>Fungi</taxon>
        <taxon>Dikarya</taxon>
        <taxon>Basidiomycota</taxon>
        <taxon>Agaricomycotina</taxon>
        <taxon>Agaricomycetes</taxon>
        <taxon>Agaricomycetidae</taxon>
        <taxon>Agaricales</taxon>
        <taxon>Marasmiineae</taxon>
        <taxon>Mycenaceae</taxon>
        <taxon>Mycena</taxon>
    </lineage>
</organism>
<keyword evidence="3" id="KW-1185">Reference proteome</keyword>
<evidence type="ECO:0000313" key="3">
    <source>
        <dbReference type="Proteomes" id="UP000623467"/>
    </source>
</evidence>
<dbReference type="Proteomes" id="UP000623467">
    <property type="component" value="Unassembled WGS sequence"/>
</dbReference>
<evidence type="ECO:0000256" key="1">
    <source>
        <dbReference type="SAM" id="MobiDB-lite"/>
    </source>
</evidence>